<dbReference type="Proteomes" id="UP000007798">
    <property type="component" value="Unassembled WGS sequence"/>
</dbReference>
<dbReference type="KEGG" id="dwi:26529999"/>
<sequence length="313" mass="36579">MEPRYDFKRKWVTLSSSDISRQRAPSFKLVSYNILAQDLLLEHINLYLKIKQEWLTWRRRFENLQREITKLNPDILCLQEMQYDHLPLFVQGLQSRSNGKRLEYVYKKKTGHRTDGCAIIYDSLKFNLVEQRCVELYDDRVTLLNRENVALLTKFRLKDNQKQPEEEPKEFIVATTHLLYNPKRQDVRCAQITKLLEELQTFTGLAKPIILTGDFNSELDSSPIEVLLRTQHSQKSFNFEVLDTSESAASTLQHDWITVDYMLRSNCAQSKHQLQVDSIYTLPSIDSCCETGPIPNHYLGSDHYSLGAVFRVV</sequence>
<dbReference type="GO" id="GO:0000175">
    <property type="term" value="F:3'-5'-RNA exonuclease activity"/>
    <property type="evidence" value="ECO:0007669"/>
    <property type="project" value="TreeGrafter"/>
</dbReference>
<dbReference type="SUPFAM" id="SSF56219">
    <property type="entry name" value="DNase I-like"/>
    <property type="match status" value="1"/>
</dbReference>
<dbReference type="GO" id="GO:0160273">
    <property type="term" value="F:RNA 2'-phosphatase activity"/>
    <property type="evidence" value="ECO:0007669"/>
    <property type="project" value="EnsemblMetazoa"/>
</dbReference>
<dbReference type="AlphaFoldDB" id="A0A0Q9WVX2"/>
<dbReference type="GO" id="GO:0005759">
    <property type="term" value="C:mitochondrial matrix"/>
    <property type="evidence" value="ECO:0007669"/>
    <property type="project" value="EnsemblMetazoa"/>
</dbReference>
<evidence type="ECO:0000313" key="3">
    <source>
        <dbReference type="Proteomes" id="UP000007798"/>
    </source>
</evidence>
<feature type="domain" description="Endonuclease/exonuclease/phosphatase" evidence="1">
    <location>
        <begin position="31"/>
        <end position="303"/>
    </location>
</feature>
<dbReference type="EMBL" id="CH964282">
    <property type="protein sequence ID" value="KRG00256.1"/>
    <property type="molecule type" value="Genomic_DNA"/>
</dbReference>
<dbReference type="GO" id="GO:0160272">
    <property type="term" value="F:RNA 2',3'-cyclic phosphatase activity"/>
    <property type="evidence" value="ECO:0007669"/>
    <property type="project" value="EnsemblMetazoa"/>
</dbReference>
<keyword evidence="3" id="KW-1185">Reference proteome</keyword>
<name>A0A0Q9WVX2_DROWI</name>
<dbReference type="FunCoup" id="A0A0Q9WVX2">
    <property type="interactions" value="29"/>
</dbReference>
<dbReference type="PANTHER" id="PTHR12121">
    <property type="entry name" value="CARBON CATABOLITE REPRESSOR PROTEIN 4"/>
    <property type="match status" value="1"/>
</dbReference>
<proteinExistence type="predicted"/>
<dbReference type="GO" id="GO:0090616">
    <property type="term" value="P:mitochondrial mRNA 3'-end processing"/>
    <property type="evidence" value="ECO:0007669"/>
    <property type="project" value="EnsemblMetazoa"/>
</dbReference>
<dbReference type="SMR" id="A0A0Q9WVX2"/>
<reference evidence="2 3" key="1">
    <citation type="journal article" date="2007" name="Nature">
        <title>Evolution of genes and genomes on the Drosophila phylogeny.</title>
        <authorList>
            <consortium name="Drosophila 12 Genomes Consortium"/>
            <person name="Clark A.G."/>
            <person name="Eisen M.B."/>
            <person name="Smith D.R."/>
            <person name="Bergman C.M."/>
            <person name="Oliver B."/>
            <person name="Markow T.A."/>
            <person name="Kaufman T.C."/>
            <person name="Kellis M."/>
            <person name="Gelbart W."/>
            <person name="Iyer V.N."/>
            <person name="Pollard D.A."/>
            <person name="Sackton T.B."/>
            <person name="Larracuente A.M."/>
            <person name="Singh N.D."/>
            <person name="Abad J.P."/>
            <person name="Abt D.N."/>
            <person name="Adryan B."/>
            <person name="Aguade M."/>
            <person name="Akashi H."/>
            <person name="Anderson W.W."/>
            <person name="Aquadro C.F."/>
            <person name="Ardell D.H."/>
            <person name="Arguello R."/>
            <person name="Artieri C.G."/>
            <person name="Barbash D.A."/>
            <person name="Barker D."/>
            <person name="Barsanti P."/>
            <person name="Batterham P."/>
            <person name="Batzoglou S."/>
            <person name="Begun D."/>
            <person name="Bhutkar A."/>
            <person name="Blanco E."/>
            <person name="Bosak S.A."/>
            <person name="Bradley R.K."/>
            <person name="Brand A.D."/>
            <person name="Brent M.R."/>
            <person name="Brooks A.N."/>
            <person name="Brown R.H."/>
            <person name="Butlin R.K."/>
            <person name="Caggese C."/>
            <person name="Calvi B.R."/>
            <person name="Bernardo de Carvalho A."/>
            <person name="Caspi A."/>
            <person name="Castrezana S."/>
            <person name="Celniker S.E."/>
            <person name="Chang J.L."/>
            <person name="Chapple C."/>
            <person name="Chatterji S."/>
            <person name="Chinwalla A."/>
            <person name="Civetta A."/>
            <person name="Clifton S.W."/>
            <person name="Comeron J.M."/>
            <person name="Costello J.C."/>
            <person name="Coyne J.A."/>
            <person name="Daub J."/>
            <person name="David R.G."/>
            <person name="Delcher A.L."/>
            <person name="Delehaunty K."/>
            <person name="Do C.B."/>
            <person name="Ebling H."/>
            <person name="Edwards K."/>
            <person name="Eickbush T."/>
            <person name="Evans J.D."/>
            <person name="Filipski A."/>
            <person name="Findeiss S."/>
            <person name="Freyhult E."/>
            <person name="Fulton L."/>
            <person name="Fulton R."/>
            <person name="Garcia A.C."/>
            <person name="Gardiner A."/>
            <person name="Garfield D.A."/>
            <person name="Garvin B.E."/>
            <person name="Gibson G."/>
            <person name="Gilbert D."/>
            <person name="Gnerre S."/>
            <person name="Godfrey J."/>
            <person name="Good R."/>
            <person name="Gotea V."/>
            <person name="Gravely B."/>
            <person name="Greenberg A.J."/>
            <person name="Griffiths-Jones S."/>
            <person name="Gross S."/>
            <person name="Guigo R."/>
            <person name="Gustafson E.A."/>
            <person name="Haerty W."/>
            <person name="Hahn M.W."/>
            <person name="Halligan D.L."/>
            <person name="Halpern A.L."/>
            <person name="Halter G.M."/>
            <person name="Han M.V."/>
            <person name="Heger A."/>
            <person name="Hillier L."/>
            <person name="Hinrichs A.S."/>
            <person name="Holmes I."/>
            <person name="Hoskins R.A."/>
            <person name="Hubisz M.J."/>
            <person name="Hultmark D."/>
            <person name="Huntley M.A."/>
            <person name="Jaffe D.B."/>
            <person name="Jagadeeshan S."/>
            <person name="Jeck W.R."/>
            <person name="Johnson J."/>
            <person name="Jones C.D."/>
            <person name="Jordan W.C."/>
            <person name="Karpen G.H."/>
            <person name="Kataoka E."/>
            <person name="Keightley P.D."/>
            <person name="Kheradpour P."/>
            <person name="Kirkness E.F."/>
            <person name="Koerich L.B."/>
            <person name="Kristiansen K."/>
            <person name="Kudrna D."/>
            <person name="Kulathinal R.J."/>
            <person name="Kumar S."/>
            <person name="Kwok R."/>
            <person name="Lander E."/>
            <person name="Langley C.H."/>
            <person name="Lapoint R."/>
            <person name="Lazzaro B.P."/>
            <person name="Lee S.J."/>
            <person name="Levesque L."/>
            <person name="Li R."/>
            <person name="Lin C.F."/>
            <person name="Lin M.F."/>
            <person name="Lindblad-Toh K."/>
            <person name="Llopart A."/>
            <person name="Long M."/>
            <person name="Low L."/>
            <person name="Lozovsky E."/>
            <person name="Lu J."/>
            <person name="Luo M."/>
            <person name="Machado C.A."/>
            <person name="Makalowski W."/>
            <person name="Marzo M."/>
            <person name="Matsuda M."/>
            <person name="Matzkin L."/>
            <person name="McAllister B."/>
            <person name="McBride C.S."/>
            <person name="McKernan B."/>
            <person name="McKernan K."/>
            <person name="Mendez-Lago M."/>
            <person name="Minx P."/>
            <person name="Mollenhauer M.U."/>
            <person name="Montooth K."/>
            <person name="Mount S.M."/>
            <person name="Mu X."/>
            <person name="Myers E."/>
            <person name="Negre B."/>
            <person name="Newfeld S."/>
            <person name="Nielsen R."/>
            <person name="Noor M.A."/>
            <person name="O'Grady P."/>
            <person name="Pachter L."/>
            <person name="Papaceit M."/>
            <person name="Parisi M.J."/>
            <person name="Parisi M."/>
            <person name="Parts L."/>
            <person name="Pedersen J.S."/>
            <person name="Pesole G."/>
            <person name="Phillippy A.M."/>
            <person name="Ponting C.P."/>
            <person name="Pop M."/>
            <person name="Porcelli D."/>
            <person name="Powell J.R."/>
            <person name="Prohaska S."/>
            <person name="Pruitt K."/>
            <person name="Puig M."/>
            <person name="Quesneville H."/>
            <person name="Ram K.R."/>
            <person name="Rand D."/>
            <person name="Rasmussen M.D."/>
            <person name="Reed L.K."/>
            <person name="Reenan R."/>
            <person name="Reily A."/>
            <person name="Remington K.A."/>
            <person name="Rieger T.T."/>
            <person name="Ritchie M.G."/>
            <person name="Robin C."/>
            <person name="Rogers Y.H."/>
            <person name="Rohde C."/>
            <person name="Rozas J."/>
            <person name="Rubenfield M.J."/>
            <person name="Ruiz A."/>
            <person name="Russo S."/>
            <person name="Salzberg S.L."/>
            <person name="Sanchez-Gracia A."/>
            <person name="Saranga D.J."/>
            <person name="Sato H."/>
            <person name="Schaeffer S.W."/>
            <person name="Schatz M.C."/>
            <person name="Schlenke T."/>
            <person name="Schwartz R."/>
            <person name="Segarra C."/>
            <person name="Singh R.S."/>
            <person name="Sirot L."/>
            <person name="Sirota M."/>
            <person name="Sisneros N.B."/>
            <person name="Smith C.D."/>
            <person name="Smith T.F."/>
            <person name="Spieth J."/>
            <person name="Stage D.E."/>
            <person name="Stark A."/>
            <person name="Stephan W."/>
            <person name="Strausberg R.L."/>
            <person name="Strempel S."/>
            <person name="Sturgill D."/>
            <person name="Sutton G."/>
            <person name="Sutton G.G."/>
            <person name="Tao W."/>
            <person name="Teichmann S."/>
            <person name="Tobari Y.N."/>
            <person name="Tomimura Y."/>
            <person name="Tsolas J.M."/>
            <person name="Valente V.L."/>
            <person name="Venter E."/>
            <person name="Venter J.C."/>
            <person name="Vicario S."/>
            <person name="Vieira F.G."/>
            <person name="Vilella A.J."/>
            <person name="Villasante A."/>
            <person name="Walenz B."/>
            <person name="Wang J."/>
            <person name="Wasserman M."/>
            <person name="Watts T."/>
            <person name="Wilson D."/>
            <person name="Wilson R.K."/>
            <person name="Wing R.A."/>
            <person name="Wolfner M.F."/>
            <person name="Wong A."/>
            <person name="Wong G.K."/>
            <person name="Wu C.I."/>
            <person name="Wu G."/>
            <person name="Yamamoto D."/>
            <person name="Yang H.P."/>
            <person name="Yang S.P."/>
            <person name="Yorke J.A."/>
            <person name="Yoshida K."/>
            <person name="Zdobnov E."/>
            <person name="Zhang P."/>
            <person name="Zhang Y."/>
            <person name="Zimin A.V."/>
            <person name="Baldwin J."/>
            <person name="Abdouelleil A."/>
            <person name="Abdulkadir J."/>
            <person name="Abebe A."/>
            <person name="Abera B."/>
            <person name="Abreu J."/>
            <person name="Acer S.C."/>
            <person name="Aftuck L."/>
            <person name="Alexander A."/>
            <person name="An P."/>
            <person name="Anderson E."/>
            <person name="Anderson S."/>
            <person name="Arachi H."/>
            <person name="Azer M."/>
            <person name="Bachantsang P."/>
            <person name="Barry A."/>
            <person name="Bayul T."/>
            <person name="Berlin A."/>
            <person name="Bessette D."/>
            <person name="Bloom T."/>
            <person name="Blye J."/>
            <person name="Boguslavskiy L."/>
            <person name="Bonnet C."/>
            <person name="Boukhgalter B."/>
            <person name="Bourzgui I."/>
            <person name="Brown A."/>
            <person name="Cahill P."/>
            <person name="Channer S."/>
            <person name="Cheshatsang Y."/>
            <person name="Chuda L."/>
            <person name="Citroen M."/>
            <person name="Collymore A."/>
            <person name="Cooke P."/>
            <person name="Costello M."/>
            <person name="D'Aco K."/>
            <person name="Daza R."/>
            <person name="De Haan G."/>
            <person name="DeGray S."/>
            <person name="DeMaso C."/>
            <person name="Dhargay N."/>
            <person name="Dooley K."/>
            <person name="Dooley E."/>
            <person name="Doricent M."/>
            <person name="Dorje P."/>
            <person name="Dorjee K."/>
            <person name="Dupes A."/>
            <person name="Elong R."/>
            <person name="Falk J."/>
            <person name="Farina A."/>
            <person name="Faro S."/>
            <person name="Ferguson D."/>
            <person name="Fisher S."/>
            <person name="Foley C.D."/>
            <person name="Franke A."/>
            <person name="Friedrich D."/>
            <person name="Gadbois L."/>
            <person name="Gearin G."/>
            <person name="Gearin C.R."/>
            <person name="Giannoukos G."/>
            <person name="Goode T."/>
            <person name="Graham J."/>
            <person name="Grandbois E."/>
            <person name="Grewal S."/>
            <person name="Gyaltsen K."/>
            <person name="Hafez N."/>
            <person name="Hagos B."/>
            <person name="Hall J."/>
            <person name="Henson C."/>
            <person name="Hollinger A."/>
            <person name="Honan T."/>
            <person name="Huard M.D."/>
            <person name="Hughes L."/>
            <person name="Hurhula B."/>
            <person name="Husby M.E."/>
            <person name="Kamat A."/>
            <person name="Kanga B."/>
            <person name="Kashin S."/>
            <person name="Khazanovich D."/>
            <person name="Kisner P."/>
            <person name="Lance K."/>
            <person name="Lara M."/>
            <person name="Lee W."/>
            <person name="Lennon N."/>
            <person name="Letendre F."/>
            <person name="LeVine R."/>
            <person name="Lipovsky A."/>
            <person name="Liu X."/>
            <person name="Liu J."/>
            <person name="Liu S."/>
            <person name="Lokyitsang T."/>
            <person name="Lokyitsang Y."/>
            <person name="Lubonja R."/>
            <person name="Lui A."/>
            <person name="MacDonald P."/>
            <person name="Magnisalis V."/>
            <person name="Maru K."/>
            <person name="Matthews C."/>
            <person name="McCusker W."/>
            <person name="McDonough S."/>
            <person name="Mehta T."/>
            <person name="Meldrim J."/>
            <person name="Meneus L."/>
            <person name="Mihai O."/>
            <person name="Mihalev A."/>
            <person name="Mihova T."/>
            <person name="Mittelman R."/>
            <person name="Mlenga V."/>
            <person name="Montmayeur A."/>
            <person name="Mulrain L."/>
            <person name="Navidi A."/>
            <person name="Naylor J."/>
            <person name="Negash T."/>
            <person name="Nguyen T."/>
            <person name="Nguyen N."/>
            <person name="Nicol R."/>
            <person name="Norbu C."/>
            <person name="Norbu N."/>
            <person name="Novod N."/>
            <person name="O'Neill B."/>
            <person name="Osman S."/>
            <person name="Markiewicz E."/>
            <person name="Oyono O.L."/>
            <person name="Patti C."/>
            <person name="Phunkhang P."/>
            <person name="Pierre F."/>
            <person name="Priest M."/>
            <person name="Raghuraman S."/>
            <person name="Rege F."/>
            <person name="Reyes R."/>
            <person name="Rise C."/>
            <person name="Rogov P."/>
            <person name="Ross K."/>
            <person name="Ryan E."/>
            <person name="Settipalli S."/>
            <person name="Shea T."/>
            <person name="Sherpa N."/>
            <person name="Shi L."/>
            <person name="Shih D."/>
            <person name="Sparrow T."/>
            <person name="Spaulding J."/>
            <person name="Stalker J."/>
            <person name="Stange-Thomann N."/>
            <person name="Stavropoulos S."/>
            <person name="Stone C."/>
            <person name="Strader C."/>
            <person name="Tesfaye S."/>
            <person name="Thomson T."/>
            <person name="Thoulutsang Y."/>
            <person name="Thoulutsang D."/>
            <person name="Topham K."/>
            <person name="Topping I."/>
            <person name="Tsamla T."/>
            <person name="Vassiliev H."/>
            <person name="Vo A."/>
            <person name="Wangchuk T."/>
            <person name="Wangdi T."/>
            <person name="Weiand M."/>
            <person name="Wilkinson J."/>
            <person name="Wilson A."/>
            <person name="Yadav S."/>
            <person name="Young G."/>
            <person name="Yu Q."/>
            <person name="Zembek L."/>
            <person name="Zhong D."/>
            <person name="Zimmer A."/>
            <person name="Zwirko Z."/>
            <person name="Jaffe D.B."/>
            <person name="Alvarez P."/>
            <person name="Brockman W."/>
            <person name="Butler J."/>
            <person name="Chin C."/>
            <person name="Gnerre S."/>
            <person name="Grabherr M."/>
            <person name="Kleber M."/>
            <person name="Mauceli E."/>
            <person name="MacCallum I."/>
        </authorList>
    </citation>
    <scope>NUCLEOTIDE SEQUENCE [LARGE SCALE GENOMIC DNA]</scope>
    <source>
        <strain evidence="3">Tucson 14030-0811.24</strain>
    </source>
</reference>
<accession>A0A0Q9WVX2</accession>
<dbReference type="InParanoid" id="A0A0Q9WVX2"/>
<dbReference type="Pfam" id="PF03372">
    <property type="entry name" value="Exo_endo_phos"/>
    <property type="match status" value="1"/>
</dbReference>
<dbReference type="STRING" id="7260.A0A0Q9WVX2"/>
<dbReference type="OrthoDB" id="10253982at2759"/>
<evidence type="ECO:0000259" key="1">
    <source>
        <dbReference type="Pfam" id="PF03372"/>
    </source>
</evidence>
<gene>
    <name evidence="2" type="primary">Dwil\GK27997</name>
    <name evidence="2" type="ORF">Dwil_GK27997</name>
</gene>
<dbReference type="PANTHER" id="PTHR12121:SF34">
    <property type="entry name" value="PROTEIN ANGEL"/>
    <property type="match status" value="1"/>
</dbReference>
<evidence type="ECO:0000313" key="2">
    <source>
        <dbReference type="EMBL" id="KRG00256.1"/>
    </source>
</evidence>
<dbReference type="Gene3D" id="3.60.10.10">
    <property type="entry name" value="Endonuclease/exonuclease/phosphatase"/>
    <property type="match status" value="1"/>
</dbReference>
<organism evidence="2 3">
    <name type="scientific">Drosophila willistoni</name>
    <name type="common">Fruit fly</name>
    <dbReference type="NCBI Taxonomy" id="7260"/>
    <lineage>
        <taxon>Eukaryota</taxon>
        <taxon>Metazoa</taxon>
        <taxon>Ecdysozoa</taxon>
        <taxon>Arthropoda</taxon>
        <taxon>Hexapoda</taxon>
        <taxon>Insecta</taxon>
        <taxon>Pterygota</taxon>
        <taxon>Neoptera</taxon>
        <taxon>Endopterygota</taxon>
        <taxon>Diptera</taxon>
        <taxon>Brachycera</taxon>
        <taxon>Muscomorpha</taxon>
        <taxon>Ephydroidea</taxon>
        <taxon>Drosophilidae</taxon>
        <taxon>Drosophila</taxon>
        <taxon>Sophophora</taxon>
    </lineage>
</organism>
<dbReference type="InterPro" id="IPR005135">
    <property type="entry name" value="Endo/exonuclease/phosphatase"/>
</dbReference>
<protein>
    <recommendedName>
        <fullName evidence="1">Endonuclease/exonuclease/phosphatase domain-containing protein</fullName>
    </recommendedName>
</protein>
<dbReference type="InterPro" id="IPR050410">
    <property type="entry name" value="CCR4/nocturin_mRNA_transcr"/>
</dbReference>
<dbReference type="InterPro" id="IPR036691">
    <property type="entry name" value="Endo/exonu/phosph_ase_sf"/>
</dbReference>